<feature type="compositionally biased region" description="Polar residues" evidence="6">
    <location>
        <begin position="394"/>
        <end position="407"/>
    </location>
</feature>
<evidence type="ECO:0000256" key="2">
    <source>
        <dbReference type="ARBA" id="ARBA00022692"/>
    </source>
</evidence>
<dbReference type="EMBL" id="JAQQWI010000021">
    <property type="protein sequence ID" value="KAK7998675.1"/>
    <property type="molecule type" value="Genomic_DNA"/>
</dbReference>
<reference evidence="9 10" key="1">
    <citation type="submission" date="2023-01" db="EMBL/GenBank/DDBJ databases">
        <title>Analysis of 21 Apiospora genomes using comparative genomics revels a genus with tremendous synthesis potential of carbohydrate active enzymes and secondary metabolites.</title>
        <authorList>
            <person name="Sorensen T."/>
        </authorList>
    </citation>
    <scope>NUCLEOTIDE SEQUENCE [LARGE SCALE GENOMIC DNA]</scope>
    <source>
        <strain evidence="9 10">CBS 20057</strain>
    </source>
</reference>
<feature type="transmembrane region" description="Helical" evidence="7">
    <location>
        <begin position="174"/>
        <end position="201"/>
    </location>
</feature>
<feature type="transmembrane region" description="Helical" evidence="7">
    <location>
        <begin position="130"/>
        <end position="154"/>
    </location>
</feature>
<evidence type="ECO:0000313" key="9">
    <source>
        <dbReference type="EMBL" id="KAK7998675.1"/>
    </source>
</evidence>
<evidence type="ECO:0000256" key="7">
    <source>
        <dbReference type="SAM" id="Phobius"/>
    </source>
</evidence>
<keyword evidence="10" id="KW-1185">Reference proteome</keyword>
<name>A0ABR1R456_9PEZI</name>
<comment type="similarity">
    <text evidence="5">Belongs to the SAT4 family.</text>
</comment>
<keyword evidence="4 7" id="KW-0472">Membrane</keyword>
<accession>A0ABR1R456</accession>
<evidence type="ECO:0000256" key="3">
    <source>
        <dbReference type="ARBA" id="ARBA00022989"/>
    </source>
</evidence>
<evidence type="ECO:0000259" key="8">
    <source>
        <dbReference type="Pfam" id="PF20684"/>
    </source>
</evidence>
<dbReference type="PANTHER" id="PTHR33048">
    <property type="entry name" value="PTH11-LIKE INTEGRAL MEMBRANE PROTEIN (AFU_ORTHOLOGUE AFUA_5G11245)"/>
    <property type="match status" value="1"/>
</dbReference>
<feature type="compositionally biased region" description="Polar residues" evidence="6">
    <location>
        <begin position="498"/>
        <end position="507"/>
    </location>
</feature>
<dbReference type="InterPro" id="IPR052337">
    <property type="entry name" value="SAT4-like"/>
</dbReference>
<feature type="transmembrane region" description="Helical" evidence="7">
    <location>
        <begin position="208"/>
        <end position="235"/>
    </location>
</feature>
<comment type="subcellular location">
    <subcellularLocation>
        <location evidence="1">Membrane</location>
        <topology evidence="1">Multi-pass membrane protein</topology>
    </subcellularLocation>
</comment>
<organism evidence="9 10">
    <name type="scientific">Apiospora marii</name>
    <dbReference type="NCBI Taxonomy" id="335849"/>
    <lineage>
        <taxon>Eukaryota</taxon>
        <taxon>Fungi</taxon>
        <taxon>Dikarya</taxon>
        <taxon>Ascomycota</taxon>
        <taxon>Pezizomycotina</taxon>
        <taxon>Sordariomycetes</taxon>
        <taxon>Xylariomycetidae</taxon>
        <taxon>Amphisphaeriales</taxon>
        <taxon>Apiosporaceae</taxon>
        <taxon>Apiospora</taxon>
    </lineage>
</organism>
<evidence type="ECO:0000256" key="6">
    <source>
        <dbReference type="SAM" id="MobiDB-lite"/>
    </source>
</evidence>
<dbReference type="InterPro" id="IPR049326">
    <property type="entry name" value="Rhodopsin_dom_fungi"/>
</dbReference>
<feature type="transmembrane region" description="Helical" evidence="7">
    <location>
        <begin position="47"/>
        <end position="74"/>
    </location>
</feature>
<feature type="transmembrane region" description="Helical" evidence="7">
    <location>
        <begin position="14"/>
        <end position="35"/>
    </location>
</feature>
<protein>
    <recommendedName>
        <fullName evidence="8">Rhodopsin domain-containing protein</fullName>
    </recommendedName>
</protein>
<sequence length="507" mass="55545">MDNLQFSELQNQRLIIAVVTTCITLAAGSFALRFYSPIRQGGSRYWFGDYWMAGVLLLSLGMSASEYIGVQYGYGTHASHLDPAMVMGFKQNLYASMLLWTITTFSVKIGILLSYWRLTPPPNHAVFQKCILAFAVCSIALLFVNSIGFAAQCLPVSSFWAASFGTAQCLNRTLFYYASASLNSVLNIGLLVLPLPVVWSWQTSRRRIVASAVLFTFGIFALVASIIRVAVVSLIDWDDVTFTFVSYNIWGVIEVLVGFTCANILSAAPTIARWLHMDDDDSAAQDYREFRKAYIKRQNSNGTTAETMARILATPSPGPTLMSLTGMNGLNAGDDTSRWTNTPTPIFSSYNSSSMAMERELEREKQQQTTEEAGEENDSIHELMNQGALMGSLRSATPSSRCGTPSSMAAPASRCITPTTPSTPSTPGGPMYLSQNRLRHQVSRISSRSSVRSSFGDIQVRRVVVLRVEGVEPGHRGQSFETHVTSCDDVSSCHSSVRGMSTETPSS</sequence>
<evidence type="ECO:0000256" key="1">
    <source>
        <dbReference type="ARBA" id="ARBA00004141"/>
    </source>
</evidence>
<feature type="compositionally biased region" description="Low complexity" evidence="6">
    <location>
        <begin position="487"/>
        <end position="497"/>
    </location>
</feature>
<dbReference type="Pfam" id="PF20684">
    <property type="entry name" value="Fung_rhodopsin"/>
    <property type="match status" value="1"/>
</dbReference>
<evidence type="ECO:0000313" key="10">
    <source>
        <dbReference type="Proteomes" id="UP001396898"/>
    </source>
</evidence>
<comment type="caution">
    <text evidence="9">The sequence shown here is derived from an EMBL/GenBank/DDBJ whole genome shotgun (WGS) entry which is preliminary data.</text>
</comment>
<evidence type="ECO:0000256" key="4">
    <source>
        <dbReference type="ARBA" id="ARBA00023136"/>
    </source>
</evidence>
<dbReference type="PANTHER" id="PTHR33048:SF47">
    <property type="entry name" value="INTEGRAL MEMBRANE PROTEIN-RELATED"/>
    <property type="match status" value="1"/>
</dbReference>
<feature type="region of interest" description="Disordered" evidence="6">
    <location>
        <begin position="393"/>
        <end position="429"/>
    </location>
</feature>
<dbReference type="Proteomes" id="UP001396898">
    <property type="component" value="Unassembled WGS sequence"/>
</dbReference>
<keyword evidence="3 7" id="KW-1133">Transmembrane helix</keyword>
<feature type="domain" description="Rhodopsin" evidence="8">
    <location>
        <begin position="32"/>
        <end position="271"/>
    </location>
</feature>
<keyword evidence="2 7" id="KW-0812">Transmembrane</keyword>
<feature type="compositionally biased region" description="Low complexity" evidence="6">
    <location>
        <begin position="417"/>
        <end position="429"/>
    </location>
</feature>
<proteinExistence type="inferred from homology"/>
<gene>
    <name evidence="9" type="ORF">PG991_015154</name>
</gene>
<feature type="region of interest" description="Disordered" evidence="6">
    <location>
        <begin position="475"/>
        <end position="507"/>
    </location>
</feature>
<feature type="transmembrane region" description="Helical" evidence="7">
    <location>
        <begin position="247"/>
        <end position="268"/>
    </location>
</feature>
<evidence type="ECO:0000256" key="5">
    <source>
        <dbReference type="ARBA" id="ARBA00038359"/>
    </source>
</evidence>
<feature type="transmembrane region" description="Helical" evidence="7">
    <location>
        <begin position="94"/>
        <end position="118"/>
    </location>
</feature>